<comment type="caution">
    <text evidence="2">The sequence shown here is derived from an EMBL/GenBank/DDBJ whole genome shotgun (WGS) entry which is preliminary data.</text>
</comment>
<dbReference type="InterPro" id="IPR036736">
    <property type="entry name" value="ACP-like_sf"/>
</dbReference>
<organism evidence="2 3">
    <name type="scientific">Duganella qianjiadongensis</name>
    <dbReference type="NCBI Taxonomy" id="2692176"/>
    <lineage>
        <taxon>Bacteria</taxon>
        <taxon>Pseudomonadati</taxon>
        <taxon>Pseudomonadota</taxon>
        <taxon>Betaproteobacteria</taxon>
        <taxon>Burkholderiales</taxon>
        <taxon>Oxalobacteraceae</taxon>
        <taxon>Telluria group</taxon>
        <taxon>Duganella</taxon>
    </lineage>
</organism>
<evidence type="ECO:0000313" key="2">
    <source>
        <dbReference type="EMBL" id="MYM41227.1"/>
    </source>
</evidence>
<protein>
    <submittedName>
        <fullName evidence="2">Acyl carrier protein</fullName>
    </submittedName>
</protein>
<accession>A0ABW9VRA9</accession>
<sequence length="74" mass="8099">MQEFFAGLAEIIEIDVEQVSPELKLADFAWDSLAVVSTIALIDDVFNVMVDGQSLNKCDTVADIVALINTKKKV</sequence>
<gene>
    <name evidence="2" type="ORF">GTP27_18070</name>
</gene>
<evidence type="ECO:0000313" key="3">
    <source>
        <dbReference type="Proteomes" id="UP000478090"/>
    </source>
</evidence>
<dbReference type="SUPFAM" id="SSF47336">
    <property type="entry name" value="ACP-like"/>
    <property type="match status" value="1"/>
</dbReference>
<dbReference type="Gene3D" id="1.10.1200.10">
    <property type="entry name" value="ACP-like"/>
    <property type="match status" value="1"/>
</dbReference>
<feature type="domain" description="Carrier" evidence="1">
    <location>
        <begin position="8"/>
        <end position="68"/>
    </location>
</feature>
<dbReference type="Pfam" id="PF00550">
    <property type="entry name" value="PP-binding"/>
    <property type="match status" value="1"/>
</dbReference>
<dbReference type="EMBL" id="WWCM01000014">
    <property type="protein sequence ID" value="MYM41227.1"/>
    <property type="molecule type" value="Genomic_DNA"/>
</dbReference>
<dbReference type="RefSeq" id="WP_161040547.1">
    <property type="nucleotide sequence ID" value="NZ_WWCM01000014.1"/>
</dbReference>
<reference evidence="2 3" key="1">
    <citation type="submission" date="2019-12" db="EMBL/GenBank/DDBJ databases">
        <title>Novel species isolated from a subtropical stream in China.</title>
        <authorList>
            <person name="Lu H."/>
        </authorList>
    </citation>
    <scope>NUCLEOTIDE SEQUENCE [LARGE SCALE GENOMIC DNA]</scope>
    <source>
        <strain evidence="2 3">CY13W</strain>
    </source>
</reference>
<dbReference type="InterPro" id="IPR009081">
    <property type="entry name" value="PP-bd_ACP"/>
</dbReference>
<keyword evidence="3" id="KW-1185">Reference proteome</keyword>
<dbReference type="Proteomes" id="UP000478090">
    <property type="component" value="Unassembled WGS sequence"/>
</dbReference>
<evidence type="ECO:0000259" key="1">
    <source>
        <dbReference type="Pfam" id="PF00550"/>
    </source>
</evidence>
<name>A0ABW9VRA9_9BURK</name>
<proteinExistence type="predicted"/>